<feature type="region of interest" description="Disordered" evidence="1">
    <location>
        <begin position="624"/>
        <end position="660"/>
    </location>
</feature>
<evidence type="ECO:0000313" key="3">
    <source>
        <dbReference type="Proteomes" id="UP001345691"/>
    </source>
</evidence>
<sequence>MVTPPSGSSELDKLLDQTAFTHTTFDEGKGPSATQPLPDVFRRRVLQVQRRFTNERRLRSIRQPDLPVSLDNSGVRVLRKDVLDVINIRLERAGISTKTIPEAFFAWMLPRNNANAADWNLLVNCPVFLPNIRLRQMFKMHRSTGRTEAEPGETLFYVRTFAFTLEEFTDLIQAMFEEGFGSHNAPYQLLELLQGLDPVTDAGTTIYIRYCGTTTQGSAWERHDRDLRNINQRDTSMRSIFFYFCQRMFPDVMEAVELDEFPDATLYGELDSYRQHTVDTREQAMIALFGPTTLLNTAKGGLNARFIAHETETTAITTLNTSLLNKLPWYNKPLPDLNTIRRYSQEVQDYAQSHPATTNTARYPIDDNVKDLIYNAAIPAMAGNFPIMVTIGSDLTPDAIERLKTWYTGGIASAGLMVDIFDDLARTELGYSHLQSSFVADMHQKKQLPFVDLYPWAKKEASDLNKALELLRMYLQAVKPIVVLTLGDLVSGVGVGSFHQQRGIKSTRIIEVLGTPVLSKFDEDVLEKADDNCCVIIPCFHPGSVRHSAIRGELVIRLLHMTLAVAWLAMDEATSLCRDSGLSKMEICQKVMDRVTAKTRPSTPFGKAFQKLKEEYLASRKMVQQMMPSEAREKMSRRDKGKRGTGDSGENDDDEATDVDMLAAPSTKGKRVTIGLHGDITVIKTSRVRWKRALEQLYLVCDCDIAEGDPDRPTRRQQIERLMCLSLGNLYGSNSGTTEKELREWLLQVPRGTLYFFAANSISEQVAEVPDLISLFLPEGFDAESDEWKEDNDACQKASSRVNAWIMQSVYQPTVKFSESAKHVQREFYLLLQKSDAELARSMRSEVIDTARTSTQSYQSNGQEVQVIPGTSGRHRDTLILKWEVDGKEYNIKDFRVPSGCVPLVPGDARYLYLIPEGLDIRDASGRSLGTGRGRDITLPIYNMISTLALNPLGKDFLALWERISGTTVDDAQNGSLPAPPSNIQTQKSLPASFFSGRQKPFDTTNTSISKAKRLKELQDAMPFQPGDAAWLINVFLGRQYPNGGTVDLGNPKDFPDGPSVWKHLASFLAESCYFNHPHRANLQAACRYAEDAVGMGKGVIANFSVMVSALRTPFAERSVQKKLPGRNTKRKVLTIGTTCPPNAVVDVDEPEERDLEDTGREQVLGDGGEFVDDDSEQEEERAALAAERQQAVRIGKGVSETMAPSSRFLPSSGGMMPTGDPLTREEIHAAAAERAEINRIGYSGFNPMATSTTAASTSTTKRAREESDSEDQPGKAKKPDRKRSPSPKKHAGTGAKEKDEDDDEEMLV</sequence>
<accession>A0ABR0JIW6</accession>
<protein>
    <submittedName>
        <fullName evidence="2">Uncharacterized protein</fullName>
    </submittedName>
</protein>
<keyword evidence="3" id="KW-1185">Reference proteome</keyword>
<feature type="compositionally biased region" description="Basic and acidic residues" evidence="1">
    <location>
        <begin position="630"/>
        <end position="645"/>
    </location>
</feature>
<feature type="compositionally biased region" description="Low complexity" evidence="1">
    <location>
        <begin position="1250"/>
        <end position="1261"/>
    </location>
</feature>
<dbReference type="Proteomes" id="UP001345691">
    <property type="component" value="Unassembled WGS sequence"/>
</dbReference>
<dbReference type="EMBL" id="JAVRRF010000005">
    <property type="protein sequence ID" value="KAK5065915.1"/>
    <property type="molecule type" value="Genomic_DNA"/>
</dbReference>
<feature type="compositionally biased region" description="Basic residues" evidence="1">
    <location>
        <begin position="1276"/>
        <end position="1292"/>
    </location>
</feature>
<name>A0ABR0JIW6_9EURO</name>
<feature type="compositionally biased region" description="Acidic residues" evidence="1">
    <location>
        <begin position="1300"/>
        <end position="1309"/>
    </location>
</feature>
<comment type="caution">
    <text evidence="2">The sequence shown here is derived from an EMBL/GenBank/DDBJ whole genome shotgun (WGS) entry which is preliminary data.</text>
</comment>
<feature type="compositionally biased region" description="Acidic residues" evidence="1">
    <location>
        <begin position="649"/>
        <end position="658"/>
    </location>
</feature>
<gene>
    <name evidence="2" type="ORF">LTR69_003465</name>
</gene>
<evidence type="ECO:0000256" key="1">
    <source>
        <dbReference type="SAM" id="MobiDB-lite"/>
    </source>
</evidence>
<feature type="region of interest" description="Disordered" evidence="1">
    <location>
        <begin position="1243"/>
        <end position="1309"/>
    </location>
</feature>
<reference evidence="2 3" key="1">
    <citation type="submission" date="2023-08" db="EMBL/GenBank/DDBJ databases">
        <title>Black Yeasts Isolated from many extreme environments.</title>
        <authorList>
            <person name="Coleine C."/>
            <person name="Stajich J.E."/>
            <person name="Selbmann L."/>
        </authorList>
    </citation>
    <scope>NUCLEOTIDE SEQUENCE [LARGE SCALE GENOMIC DNA]</scope>
    <source>
        <strain evidence="2 3">CCFEE 6328</strain>
    </source>
</reference>
<proteinExistence type="predicted"/>
<organism evidence="2 3">
    <name type="scientific">Exophiala sideris</name>
    <dbReference type="NCBI Taxonomy" id="1016849"/>
    <lineage>
        <taxon>Eukaryota</taxon>
        <taxon>Fungi</taxon>
        <taxon>Dikarya</taxon>
        <taxon>Ascomycota</taxon>
        <taxon>Pezizomycotina</taxon>
        <taxon>Eurotiomycetes</taxon>
        <taxon>Chaetothyriomycetidae</taxon>
        <taxon>Chaetothyriales</taxon>
        <taxon>Herpotrichiellaceae</taxon>
        <taxon>Exophiala</taxon>
    </lineage>
</organism>
<evidence type="ECO:0000313" key="2">
    <source>
        <dbReference type="EMBL" id="KAK5065915.1"/>
    </source>
</evidence>